<evidence type="ECO:0000256" key="3">
    <source>
        <dbReference type="ARBA" id="ARBA00023125"/>
    </source>
</evidence>
<dbReference type="Gene3D" id="1.10.10.10">
    <property type="entry name" value="Winged helix-like DNA-binding domain superfamily/Winged helix DNA-binding domain"/>
    <property type="match status" value="1"/>
</dbReference>
<dbReference type="InterPro" id="IPR005119">
    <property type="entry name" value="LysR_subst-bd"/>
</dbReference>
<evidence type="ECO:0000313" key="7">
    <source>
        <dbReference type="Proteomes" id="UP000249633"/>
    </source>
</evidence>
<evidence type="ECO:0000256" key="4">
    <source>
        <dbReference type="ARBA" id="ARBA00023163"/>
    </source>
</evidence>
<dbReference type="InterPro" id="IPR000847">
    <property type="entry name" value="LysR_HTH_N"/>
</dbReference>
<dbReference type="PANTHER" id="PTHR30118:SF15">
    <property type="entry name" value="TRANSCRIPTIONAL REGULATORY PROTEIN"/>
    <property type="match status" value="1"/>
</dbReference>
<gene>
    <name evidence="6" type="ORF">DI603_17695</name>
</gene>
<dbReference type="EMBL" id="QFOD01000019">
    <property type="protein sequence ID" value="PZP29050.1"/>
    <property type="molecule type" value="Genomic_DNA"/>
</dbReference>
<dbReference type="InterPro" id="IPR037402">
    <property type="entry name" value="YidZ_PBP2"/>
</dbReference>
<accession>A0A2W5DKT1</accession>
<organism evidence="6 7">
    <name type="scientific">Roseateles depolymerans</name>
    <dbReference type="NCBI Taxonomy" id="76731"/>
    <lineage>
        <taxon>Bacteria</taxon>
        <taxon>Pseudomonadati</taxon>
        <taxon>Pseudomonadota</taxon>
        <taxon>Betaproteobacteria</taxon>
        <taxon>Burkholderiales</taxon>
        <taxon>Sphaerotilaceae</taxon>
        <taxon>Roseateles</taxon>
    </lineage>
</organism>
<name>A0A2W5DKT1_9BURK</name>
<feature type="domain" description="HTH lysR-type" evidence="5">
    <location>
        <begin position="8"/>
        <end position="65"/>
    </location>
</feature>
<proteinExistence type="inferred from homology"/>
<evidence type="ECO:0000256" key="1">
    <source>
        <dbReference type="ARBA" id="ARBA00009437"/>
    </source>
</evidence>
<keyword evidence="4" id="KW-0804">Transcription</keyword>
<dbReference type="SUPFAM" id="SSF53850">
    <property type="entry name" value="Periplasmic binding protein-like II"/>
    <property type="match status" value="1"/>
</dbReference>
<protein>
    <submittedName>
        <fullName evidence="6">LysR family transcriptional regulator</fullName>
    </submittedName>
</protein>
<dbReference type="PRINTS" id="PR00039">
    <property type="entry name" value="HTHLYSR"/>
</dbReference>
<dbReference type="Pfam" id="PF00126">
    <property type="entry name" value="HTH_1"/>
    <property type="match status" value="1"/>
</dbReference>
<keyword evidence="3" id="KW-0238">DNA-binding</keyword>
<dbReference type="GO" id="GO:0003677">
    <property type="term" value="F:DNA binding"/>
    <property type="evidence" value="ECO:0007669"/>
    <property type="project" value="UniProtKB-KW"/>
</dbReference>
<evidence type="ECO:0000313" key="6">
    <source>
        <dbReference type="EMBL" id="PZP29050.1"/>
    </source>
</evidence>
<sequence>MNLKLRQLDLNLLLVFDALMIEQNLTRAATRLHMSQPAVSNALARLRRQVGETLFVRQARGMIPTARAHELHDPIRRALAILQEGFSPHPQFDPEGASHFTLALTDYGQLGVLPGLLARLQLRAPGMRLKVLRHEVAESLPQRLADGTLDLALDYIYIDNPNLLYQPLVDEELIVIGRTGHPAFDGGLTLAKFEQCMHVSIQPRPGRSAPLEIALGTNGLQRQVQAFVPNYMAIPATVAQTDLLGTVPRRFFDLFARFYPVQSAPFPIPVPPVQISMIWHRLRENSPGLQWLRQEIAAIASAESEEVENSQSP</sequence>
<comment type="similarity">
    <text evidence="1">Belongs to the LysR transcriptional regulatory family.</text>
</comment>
<dbReference type="InterPro" id="IPR036390">
    <property type="entry name" value="WH_DNA-bd_sf"/>
</dbReference>
<dbReference type="InterPro" id="IPR050389">
    <property type="entry name" value="LysR-type_TF"/>
</dbReference>
<dbReference type="GO" id="GO:0003700">
    <property type="term" value="F:DNA-binding transcription factor activity"/>
    <property type="evidence" value="ECO:0007669"/>
    <property type="project" value="InterPro"/>
</dbReference>
<dbReference type="SUPFAM" id="SSF46785">
    <property type="entry name" value="Winged helix' DNA-binding domain"/>
    <property type="match status" value="1"/>
</dbReference>
<reference evidence="6 7" key="1">
    <citation type="submission" date="2017-08" db="EMBL/GenBank/DDBJ databases">
        <title>Infants hospitalized years apart are colonized by the same room-sourced microbial strains.</title>
        <authorList>
            <person name="Brooks B."/>
            <person name="Olm M.R."/>
            <person name="Firek B.A."/>
            <person name="Baker R."/>
            <person name="Thomas B.C."/>
            <person name="Morowitz M.J."/>
            <person name="Banfield J.F."/>
        </authorList>
    </citation>
    <scope>NUCLEOTIDE SEQUENCE [LARGE SCALE GENOMIC DNA]</scope>
    <source>
        <strain evidence="6">S2_012_000_R2_81</strain>
    </source>
</reference>
<dbReference type="CDD" id="cd08417">
    <property type="entry name" value="PBP2_Nitroaromatics_like"/>
    <property type="match status" value="1"/>
</dbReference>
<dbReference type="PROSITE" id="PS50931">
    <property type="entry name" value="HTH_LYSR"/>
    <property type="match status" value="1"/>
</dbReference>
<comment type="caution">
    <text evidence="6">The sequence shown here is derived from an EMBL/GenBank/DDBJ whole genome shotgun (WGS) entry which is preliminary data.</text>
</comment>
<dbReference type="InterPro" id="IPR036388">
    <property type="entry name" value="WH-like_DNA-bd_sf"/>
</dbReference>
<evidence type="ECO:0000256" key="2">
    <source>
        <dbReference type="ARBA" id="ARBA00023015"/>
    </source>
</evidence>
<dbReference type="Gene3D" id="3.40.190.10">
    <property type="entry name" value="Periplasmic binding protein-like II"/>
    <property type="match status" value="2"/>
</dbReference>
<dbReference type="AlphaFoldDB" id="A0A2W5DKT1"/>
<dbReference type="Proteomes" id="UP000249633">
    <property type="component" value="Unassembled WGS sequence"/>
</dbReference>
<keyword evidence="2" id="KW-0805">Transcription regulation</keyword>
<dbReference type="PANTHER" id="PTHR30118">
    <property type="entry name" value="HTH-TYPE TRANSCRIPTIONAL REGULATOR LEUO-RELATED"/>
    <property type="match status" value="1"/>
</dbReference>
<dbReference type="Pfam" id="PF03466">
    <property type="entry name" value="LysR_substrate"/>
    <property type="match status" value="1"/>
</dbReference>
<evidence type="ECO:0000259" key="5">
    <source>
        <dbReference type="PROSITE" id="PS50931"/>
    </source>
</evidence>